<dbReference type="EMBL" id="JAPWDV010000001">
    <property type="protein sequence ID" value="KAJ6224658.1"/>
    <property type="molecule type" value="Genomic_DNA"/>
</dbReference>
<feature type="compositionally biased region" description="Polar residues" evidence="16">
    <location>
        <begin position="1452"/>
        <end position="1466"/>
    </location>
</feature>
<keyword evidence="11" id="KW-0833">Ubl conjugation pathway</keyword>
<keyword evidence="8" id="KW-0967">Endosome</keyword>
<dbReference type="Gene3D" id="3.30.40.10">
    <property type="entry name" value="Zinc/RING finger domain, C3HC4 (zinc finger)"/>
    <property type="match status" value="1"/>
</dbReference>
<dbReference type="InterPro" id="IPR027409">
    <property type="entry name" value="GroEL-like_apical_dom_sf"/>
</dbReference>
<keyword evidence="6" id="KW-0479">Metal-binding</keyword>
<evidence type="ECO:0000256" key="12">
    <source>
        <dbReference type="ARBA" id="ARBA00022833"/>
    </source>
</evidence>
<dbReference type="Pfam" id="PF01504">
    <property type="entry name" value="PIP5K"/>
    <property type="match status" value="1"/>
</dbReference>
<dbReference type="GO" id="GO:0008270">
    <property type="term" value="F:zinc ion binding"/>
    <property type="evidence" value="ECO:0007669"/>
    <property type="project" value="UniProtKB-KW"/>
</dbReference>
<feature type="region of interest" description="Disordered" evidence="16">
    <location>
        <begin position="1452"/>
        <end position="1475"/>
    </location>
</feature>
<dbReference type="SUPFAM" id="SSF56104">
    <property type="entry name" value="SAICAR synthase-like"/>
    <property type="match status" value="1"/>
</dbReference>
<feature type="domain" description="PIPK" evidence="18">
    <location>
        <begin position="1520"/>
        <end position="1876"/>
    </location>
</feature>
<evidence type="ECO:0000313" key="20">
    <source>
        <dbReference type="Proteomes" id="UP001142055"/>
    </source>
</evidence>
<dbReference type="InterPro" id="IPR017455">
    <property type="entry name" value="Znf_FYVE-rel"/>
</dbReference>
<dbReference type="Proteomes" id="UP001142055">
    <property type="component" value="Chromosome 1"/>
</dbReference>
<dbReference type="SUPFAM" id="SSF52029">
    <property type="entry name" value="GroEL apical domain-like"/>
    <property type="match status" value="1"/>
</dbReference>
<dbReference type="Pfam" id="PF00118">
    <property type="entry name" value="Cpn60_TCP1"/>
    <property type="match status" value="1"/>
</dbReference>
<feature type="region of interest" description="Disordered" evidence="16">
    <location>
        <begin position="322"/>
        <end position="348"/>
    </location>
</feature>
<dbReference type="InterPro" id="IPR002498">
    <property type="entry name" value="PInositol-4-P-4/5-kinase_core"/>
</dbReference>
<feature type="compositionally biased region" description="Basic and acidic residues" evidence="16">
    <location>
        <begin position="329"/>
        <end position="346"/>
    </location>
</feature>
<dbReference type="Gene3D" id="3.30.810.10">
    <property type="entry name" value="2-Layer Sandwich"/>
    <property type="match status" value="1"/>
</dbReference>
<comment type="subcellular location">
    <subcellularLocation>
        <location evidence="2">Cytoplasm</location>
    </subcellularLocation>
    <subcellularLocation>
        <location evidence="1">Endosome</location>
    </subcellularLocation>
</comment>
<dbReference type="SMART" id="SM00064">
    <property type="entry name" value="FYVE"/>
    <property type="match status" value="1"/>
</dbReference>
<dbReference type="OMA" id="QSVWNDT"/>
<evidence type="ECO:0000256" key="1">
    <source>
        <dbReference type="ARBA" id="ARBA00004177"/>
    </source>
</evidence>
<dbReference type="PANTHER" id="PTHR45748:SF7">
    <property type="entry name" value="1-PHOSPHATIDYLINOSITOL 3-PHOSPHATE 5-KINASE-RELATED"/>
    <property type="match status" value="1"/>
</dbReference>
<proteinExistence type="predicted"/>
<evidence type="ECO:0000256" key="8">
    <source>
        <dbReference type="ARBA" id="ARBA00022753"/>
    </source>
</evidence>
<keyword evidence="5 15" id="KW-0808">Transferase</keyword>
<dbReference type="Gene3D" id="3.50.7.10">
    <property type="entry name" value="GroEL"/>
    <property type="match status" value="1"/>
</dbReference>
<dbReference type="CDD" id="cd17300">
    <property type="entry name" value="PIPKc_PIKfyve"/>
    <property type="match status" value="1"/>
</dbReference>
<evidence type="ECO:0000256" key="5">
    <source>
        <dbReference type="ARBA" id="ARBA00022679"/>
    </source>
</evidence>
<evidence type="ECO:0000256" key="15">
    <source>
        <dbReference type="PROSITE-ProRule" id="PRU00781"/>
    </source>
</evidence>
<reference evidence="19" key="1">
    <citation type="submission" date="2022-12" db="EMBL/GenBank/DDBJ databases">
        <title>Genome assemblies of Blomia tropicalis.</title>
        <authorList>
            <person name="Cui Y."/>
        </authorList>
    </citation>
    <scope>NUCLEOTIDE SEQUENCE</scope>
    <source>
        <tissue evidence="19">Adult mites</tissue>
    </source>
</reference>
<dbReference type="InterPro" id="IPR011011">
    <property type="entry name" value="Znf_FYVE_PHD"/>
</dbReference>
<keyword evidence="10 15" id="KW-0418">Kinase</keyword>
<dbReference type="InterPro" id="IPR000306">
    <property type="entry name" value="Znf_FYVE"/>
</dbReference>
<dbReference type="InterPro" id="IPR013083">
    <property type="entry name" value="Znf_RING/FYVE/PHD"/>
</dbReference>
<dbReference type="PANTHER" id="PTHR45748">
    <property type="entry name" value="1-PHOSPHATIDYLINOSITOL 3-PHOSPHATE 5-KINASE-RELATED"/>
    <property type="match status" value="1"/>
</dbReference>
<keyword evidence="4" id="KW-0963">Cytoplasm</keyword>
<evidence type="ECO:0000256" key="11">
    <source>
        <dbReference type="ARBA" id="ARBA00022786"/>
    </source>
</evidence>
<dbReference type="EC" id="2.7.1.150" evidence="3"/>
<dbReference type="Gene3D" id="3.30.800.10">
    <property type="entry name" value="Phosphatidylinositol Phosphate Kinase II Beta"/>
    <property type="match status" value="1"/>
</dbReference>
<keyword evidence="7 15" id="KW-0547">Nucleotide-binding</keyword>
<accession>A0A9Q0MEG1</accession>
<dbReference type="PROSITE" id="PS51455">
    <property type="entry name" value="PIPK"/>
    <property type="match status" value="1"/>
</dbReference>
<evidence type="ECO:0000259" key="18">
    <source>
        <dbReference type="PROSITE" id="PS51455"/>
    </source>
</evidence>
<dbReference type="SMART" id="SM00330">
    <property type="entry name" value="PIPKc"/>
    <property type="match status" value="1"/>
</dbReference>
<dbReference type="SUPFAM" id="SSF57903">
    <property type="entry name" value="FYVE/PHD zinc finger"/>
    <property type="match status" value="1"/>
</dbReference>
<evidence type="ECO:0000256" key="14">
    <source>
        <dbReference type="PROSITE-ProRule" id="PRU00091"/>
    </source>
</evidence>
<dbReference type="GO" id="GO:0010008">
    <property type="term" value="C:endosome membrane"/>
    <property type="evidence" value="ECO:0007669"/>
    <property type="project" value="TreeGrafter"/>
</dbReference>
<organism evidence="19 20">
    <name type="scientific">Blomia tropicalis</name>
    <name type="common">Mite</name>
    <dbReference type="NCBI Taxonomy" id="40697"/>
    <lineage>
        <taxon>Eukaryota</taxon>
        <taxon>Metazoa</taxon>
        <taxon>Ecdysozoa</taxon>
        <taxon>Arthropoda</taxon>
        <taxon>Chelicerata</taxon>
        <taxon>Arachnida</taxon>
        <taxon>Acari</taxon>
        <taxon>Acariformes</taxon>
        <taxon>Sarcoptiformes</taxon>
        <taxon>Astigmata</taxon>
        <taxon>Glycyphagoidea</taxon>
        <taxon>Echimyopodidae</taxon>
        <taxon>Blomia</taxon>
    </lineage>
</organism>
<keyword evidence="9 14" id="KW-0863">Zinc-finger</keyword>
<keyword evidence="12" id="KW-0862">Zinc</keyword>
<dbReference type="GO" id="GO:0005524">
    <property type="term" value="F:ATP binding"/>
    <property type="evidence" value="ECO:0007669"/>
    <property type="project" value="UniProtKB-UniRule"/>
</dbReference>
<evidence type="ECO:0000313" key="19">
    <source>
        <dbReference type="EMBL" id="KAJ6224658.1"/>
    </source>
</evidence>
<evidence type="ECO:0000256" key="9">
    <source>
        <dbReference type="ARBA" id="ARBA00022771"/>
    </source>
</evidence>
<keyword evidence="13 15" id="KW-0067">ATP-binding</keyword>
<protein>
    <recommendedName>
        <fullName evidence="3">1-phosphatidylinositol-3-phosphate 5-kinase</fullName>
        <ecNumber evidence="3">2.7.1.150</ecNumber>
    </recommendedName>
</protein>
<dbReference type="GO" id="GO:0000285">
    <property type="term" value="F:1-phosphatidylinositol-3-phosphate 5-kinase activity"/>
    <property type="evidence" value="ECO:0007669"/>
    <property type="project" value="UniProtKB-EC"/>
</dbReference>
<dbReference type="FunFam" id="3.50.7.10:FF:000007">
    <property type="entry name" value="1-phosphatidylinositol 3-phosphate 5-kinase isoform X1"/>
    <property type="match status" value="1"/>
</dbReference>
<evidence type="ECO:0000256" key="4">
    <source>
        <dbReference type="ARBA" id="ARBA00022490"/>
    </source>
</evidence>
<comment type="caution">
    <text evidence="19">The sequence shown here is derived from an EMBL/GenBank/DDBJ whole genome shotgun (WGS) entry which is preliminary data.</text>
</comment>
<gene>
    <name evidence="19" type="ORF">RDWZM_003203</name>
</gene>
<evidence type="ECO:0000256" key="16">
    <source>
        <dbReference type="SAM" id="MobiDB-lite"/>
    </source>
</evidence>
<evidence type="ECO:0000256" key="6">
    <source>
        <dbReference type="ARBA" id="ARBA00022723"/>
    </source>
</evidence>
<dbReference type="InterPro" id="IPR027484">
    <property type="entry name" value="PInositol-4-P-5-kinase_N"/>
</dbReference>
<dbReference type="PROSITE" id="PS50178">
    <property type="entry name" value="ZF_FYVE"/>
    <property type="match status" value="1"/>
</dbReference>
<evidence type="ECO:0000256" key="3">
    <source>
        <dbReference type="ARBA" id="ARBA00012009"/>
    </source>
</evidence>
<dbReference type="GO" id="GO:0046854">
    <property type="term" value="P:phosphatidylinositol phosphate biosynthetic process"/>
    <property type="evidence" value="ECO:0007669"/>
    <property type="project" value="TreeGrafter"/>
</dbReference>
<keyword evidence="20" id="KW-1185">Reference proteome</keyword>
<evidence type="ECO:0000256" key="2">
    <source>
        <dbReference type="ARBA" id="ARBA00004496"/>
    </source>
</evidence>
<evidence type="ECO:0000259" key="17">
    <source>
        <dbReference type="PROSITE" id="PS50178"/>
    </source>
</evidence>
<feature type="domain" description="FYVE-type" evidence="17">
    <location>
        <begin position="44"/>
        <end position="110"/>
    </location>
</feature>
<dbReference type="InterPro" id="IPR027483">
    <property type="entry name" value="PInositol-4-P-4/5-kinase_C_sf"/>
</dbReference>
<evidence type="ECO:0000256" key="7">
    <source>
        <dbReference type="ARBA" id="ARBA00022741"/>
    </source>
</evidence>
<name>A0A9Q0MEG1_BLOTA</name>
<evidence type="ECO:0000256" key="13">
    <source>
        <dbReference type="ARBA" id="ARBA00022840"/>
    </source>
</evidence>
<sequence length="1930" mass="220537">MQSPDKSVKSSKGDSGLFGSVRKKVQQMQINNQTDSGRQFWMPDSRAKQCYDCNSSFNAFRRRHHCRLCGQVFCHWCSPHMIDAKLYKSCTGIETNGSVRVCKYCYRVTLRNEMQDGGSDGQAIQTKEVITTKPGTTNTSTTTTSTAIISSGVINNWLNKLPLGRRLSSSASLVSINEMNHTTNNNQDKRTKLSRPLSVASNECDRRFSVDNNQLSASGYDIVCSSSYDNLRTVMNEVDDRMNESKPNWVREILEESKLRQISNEESGDDILNENYIYYSSDDDEKGSFDTILDRSNEMSLSEIDSHSNVKLNFISGETTVRYRSSNSQRKEKMRTSNTKDLKNDDSIGSLESNSAAKEMFNHLLPEDKSYFDEIFISNRQDQVTGNDVSQSIIQNQQHTRDDVASSLIETIYEKHSYRILQQTLIDEKLSLDWLPVLNDLSRRIANTITLSHHSYLSSLDNYYMDNIETRQGLRRDTVTTIKCGNTFYPMDIRQRIKVKAIPNGSKSDCKIVNGVVFSKNVSNRKMASSIDNARILLFACSIGYDERKRSLATTTSTSAILKLTSFDSMRLQEHNYLSNLVAKIASMKPDVIFVQGSVSHTALELLFYEHKINVVLNVKRSILERISLTTGTQLIHSPEILNSTRIGMCGKFYLQEFIISKEIDSTKDARLSFAKKTLMFVEGCSQSTSCSVLLRGCSRYSEFRQLKSILGYMVHVHYNNRLEKAFHFGLSCMPIESDNWTSMNELVQHVNRVRQRISSSRSISSKNLDEVAPTIMVVAEDSKPNDLNKLLKAELTTISDNSDPLRSVEAEDKVNGNFQLNNIQLAKVVSSKFEQLSLTTPLSSSPSIDYPIPFIMEDDAHSKSSLRHYYPPNLIISERLSALALAEISNIGGIANEIYHHREYFENDEDYANFSYLSSLYSEIKNDYPFLADAVNRKAECKLASLKKLLTARYMVSKPHPLLNSNDSDLINNGKQHVADFRACGSYLRCVPDITSRKVAPKNKQNSKTTLNRQFLSQMLNFSSDATLSCSDNDRLMEPFSTIDQESISVLFSVFSPHSKNAPNYCFKPRILDISYYGRNDMSIGAFLFRHFFFLRSRFNQPMHVGRNESNHMPPLNPNGTFNRKLFCSSEACTASMFRHLVRFSHHRGTITILLSKIHDSRNVSMPHKVLTWTFCMRCRQKSNNVEMSPDALALSFGKFLELKFYGNRHFNYNRYFPDMNENGSSMCTHSLHKEGYQFFSYDQLVVSFKYDPIVLYEIVPPLPITCITRNQFSKSGLISYLHDLTVKGHDLFVKIGEEIDKFNELFQNRLNPNVASSFSLITCEANDSNVLAEWTQKLNNEKAEFEQTIKEVQIQISTSEFEAVSVFNLFRTQNKAIGIKKMIVEIVFSWNDRINEFVSARKRNPDKLLSSIMSRILPSDQTAKLDSLKNSDTISNKSFDLDKNEKTVDFTQSTEECNTGTNPDTPEDELNQLSKVPPNKLTKITNKVMTKVATKVTEMGDNPTVPSTSFARFLNRGTDENYISLIESDSMKQSVVSDLNQQIEVQFNDSTAKFYCCIYFAEQFRRLRSMVLVDGAHSNRETARQILSLSLTEDNHHNNNAEDFYIHSLSCCIPWNAIGGKSGSAFSKTLNQRFILKEISKGEFNHFLTFACDYVNYCEQALLQKNPSSLVKIVGVYQISYKNTSKASVHHILVMENLFYECNISFIYDLKGSMRNRKVEIVTNNLQTEGESQPNENETNQTIEDSWRNVHDEAKLFQSNHNQTTTVLMDENLRQISTCYPLYVHEHSKKLLMEAIFRDSEFLCVHGVMDYSLLVGFDEQFSEYVVGIIDYVRLFNWEKEIEFRVKKLGKAIDPTIVHPSQYQRRFLDAINDYFIEVPDKWHSFMQLAPLANRSNVDTVWEGKNNKLINDTSSCNLTNEYDNVQDKNL</sequence>
<dbReference type="InterPro" id="IPR044769">
    <property type="entry name" value="PIKfyve_PIPKc"/>
</dbReference>
<dbReference type="FunFam" id="3.30.40.10:FF:000510">
    <property type="entry name" value="Phosphatidylinositol 3,5-kinase"/>
    <property type="match status" value="1"/>
</dbReference>
<evidence type="ECO:0000256" key="10">
    <source>
        <dbReference type="ARBA" id="ARBA00022777"/>
    </source>
</evidence>
<dbReference type="InterPro" id="IPR002423">
    <property type="entry name" value="Cpn60/GroEL/TCP-1"/>
</dbReference>
<dbReference type="Pfam" id="PF01363">
    <property type="entry name" value="FYVE"/>
    <property type="match status" value="1"/>
</dbReference>